<dbReference type="EMBL" id="EU016627">
    <property type="protein sequence ID" value="ABZ08396.1"/>
    <property type="molecule type" value="Genomic_DNA"/>
</dbReference>
<evidence type="ECO:0000256" key="1">
    <source>
        <dbReference type="ARBA" id="ARBA00022679"/>
    </source>
</evidence>
<dbReference type="Pfam" id="PF08241">
    <property type="entry name" value="Methyltransf_11"/>
    <property type="match status" value="1"/>
</dbReference>
<keyword evidence="3" id="KW-0489">Methyltransferase</keyword>
<dbReference type="InterPro" id="IPR050447">
    <property type="entry name" value="Erg6_SMT_methyltransf"/>
</dbReference>
<dbReference type="PANTHER" id="PTHR44068:SF1">
    <property type="entry name" value="HYPOTHETICAL LOC100005854"/>
    <property type="match status" value="1"/>
</dbReference>
<keyword evidence="1 3" id="KW-0808">Transferase</keyword>
<sequence length="245" mass="28062">MLAKLFVSLLNFSPALKRATWKWWYQRLAHRGRETDWSFMNYGFTPRNGELPLELLPQDEANRLFIQLYDYAASQIPIEGLKVLEVGSGRGGGASFVTRYHHPSEMTGLDYSQSAIELSRRLHKDVPNLQFIQGDAESLPFEDHTFDVVINVESSHCYGNVDAFIKEVSRVLKPGGYFSWVDLRSKEMFAETESAFNIHDFSPIHSETITKEVVQALDEIHERKMSMIADNVPRVFKPFFAISPV</sequence>
<protein>
    <submittedName>
        <fullName evidence="3">Putative ubiE/COQ5 methyltransferase family protein</fullName>
    </submittedName>
</protein>
<dbReference type="CDD" id="cd02440">
    <property type="entry name" value="AdoMet_MTases"/>
    <property type="match status" value="1"/>
</dbReference>
<accession>B3T737</accession>
<dbReference type="InterPro" id="IPR013216">
    <property type="entry name" value="Methyltransf_11"/>
</dbReference>
<dbReference type="PANTHER" id="PTHR44068">
    <property type="entry name" value="ZGC:194242"/>
    <property type="match status" value="1"/>
</dbReference>
<dbReference type="SUPFAM" id="SSF53335">
    <property type="entry name" value="S-adenosyl-L-methionine-dependent methyltransferases"/>
    <property type="match status" value="1"/>
</dbReference>
<gene>
    <name evidence="3" type="ORF">ALOHA_HF4000APKG2O16ctg11g1</name>
</gene>
<name>B3T737_9ARCH</name>
<evidence type="ECO:0000259" key="2">
    <source>
        <dbReference type="Pfam" id="PF08241"/>
    </source>
</evidence>
<dbReference type="InterPro" id="IPR029063">
    <property type="entry name" value="SAM-dependent_MTases_sf"/>
</dbReference>
<dbReference type="Gene3D" id="3.40.50.150">
    <property type="entry name" value="Vaccinia Virus protein VP39"/>
    <property type="match status" value="1"/>
</dbReference>
<feature type="domain" description="Methyltransferase type 11" evidence="2">
    <location>
        <begin position="84"/>
        <end position="178"/>
    </location>
</feature>
<organism evidence="3">
    <name type="scientific">uncultured marine crenarchaeote HF4000_APKG2O16</name>
    <dbReference type="NCBI Taxonomy" id="455582"/>
    <lineage>
        <taxon>Archaea</taxon>
        <taxon>Nitrososphaerota</taxon>
        <taxon>Nitrososphaeria</taxon>
        <taxon>Nitrosopumilales</taxon>
        <taxon>environmental samples</taxon>
    </lineage>
</organism>
<dbReference type="GO" id="GO:0003838">
    <property type="term" value="F:sterol 24-C-methyltransferase activity"/>
    <property type="evidence" value="ECO:0007669"/>
    <property type="project" value="TreeGrafter"/>
</dbReference>
<dbReference type="GO" id="GO:0032259">
    <property type="term" value="P:methylation"/>
    <property type="evidence" value="ECO:0007669"/>
    <property type="project" value="UniProtKB-KW"/>
</dbReference>
<reference evidence="3" key="1">
    <citation type="journal article" date="2008" name="ISME J.">
        <title>Genomic patterns of recombination, clonal divergence and environment in marine microbial populations.</title>
        <authorList>
            <person name="Konstantinidis K.T."/>
            <person name="Delong E.F."/>
        </authorList>
    </citation>
    <scope>NUCLEOTIDE SEQUENCE</scope>
</reference>
<dbReference type="GO" id="GO:0016126">
    <property type="term" value="P:sterol biosynthetic process"/>
    <property type="evidence" value="ECO:0007669"/>
    <property type="project" value="TreeGrafter"/>
</dbReference>
<dbReference type="AlphaFoldDB" id="B3T737"/>
<proteinExistence type="predicted"/>
<evidence type="ECO:0000313" key="3">
    <source>
        <dbReference type="EMBL" id="ABZ08396.1"/>
    </source>
</evidence>